<feature type="domain" description="Peptidase C39-like" evidence="2">
    <location>
        <begin position="61"/>
        <end position="195"/>
    </location>
</feature>
<dbReference type="SUPFAM" id="SSF54001">
    <property type="entry name" value="Cysteine proteinases"/>
    <property type="match status" value="1"/>
</dbReference>
<keyword evidence="1" id="KW-0732">Signal</keyword>
<feature type="chain" id="PRO_5045061181" evidence="1">
    <location>
        <begin position="29"/>
        <end position="236"/>
    </location>
</feature>
<dbReference type="Gene3D" id="3.90.70.10">
    <property type="entry name" value="Cysteine proteinases"/>
    <property type="match status" value="1"/>
</dbReference>
<gene>
    <name evidence="3" type="ORF">ACFFRN_27535</name>
</gene>
<dbReference type="InterPro" id="IPR039564">
    <property type="entry name" value="Peptidase_C39-like"/>
</dbReference>
<accession>A0ABV5Q4E3</accession>
<proteinExistence type="predicted"/>
<protein>
    <submittedName>
        <fullName evidence="3">C39 family peptidase</fullName>
    </submittedName>
</protein>
<reference evidence="3 4" key="1">
    <citation type="submission" date="2024-09" db="EMBL/GenBank/DDBJ databases">
        <authorList>
            <person name="Sun Q."/>
            <person name="Mori K."/>
        </authorList>
    </citation>
    <scope>NUCLEOTIDE SEQUENCE [LARGE SCALE GENOMIC DNA]</scope>
    <source>
        <strain evidence="3 4">JCM 3323</strain>
    </source>
</reference>
<sequence>MKTFLAGTALSTVLVSAFVALQPGSAQATPAISTQLRASSAVAQATLPAGSTSPVRAKLAIKGVFQATDYWCVPAAAEIALRTLGIKVGQATLAKKMGTTKDGTSAEDMLRVLNAYSKKTRYTYAPAWDVYNAKRLGERIAYSVGVLRKTVPIQLFIDRLPWYRGVDFGATDVGHFVVAYGYDKERKTILVWDPNPFAGGGGKYVITMAQLAKATESTERNEYGHRYWGMLQPVKK</sequence>
<organism evidence="3 4">
    <name type="scientific">Nonomuraea roseola</name>
    <dbReference type="NCBI Taxonomy" id="46179"/>
    <lineage>
        <taxon>Bacteria</taxon>
        <taxon>Bacillati</taxon>
        <taxon>Actinomycetota</taxon>
        <taxon>Actinomycetes</taxon>
        <taxon>Streptosporangiales</taxon>
        <taxon>Streptosporangiaceae</taxon>
        <taxon>Nonomuraea</taxon>
    </lineage>
</organism>
<dbReference type="RefSeq" id="WP_346124735.1">
    <property type="nucleotide sequence ID" value="NZ_BAAAXC010000015.1"/>
</dbReference>
<dbReference type="EMBL" id="JBHMCE010000008">
    <property type="protein sequence ID" value="MFB9530365.1"/>
    <property type="molecule type" value="Genomic_DNA"/>
</dbReference>
<evidence type="ECO:0000256" key="1">
    <source>
        <dbReference type="SAM" id="SignalP"/>
    </source>
</evidence>
<evidence type="ECO:0000259" key="2">
    <source>
        <dbReference type="Pfam" id="PF13529"/>
    </source>
</evidence>
<keyword evidence="4" id="KW-1185">Reference proteome</keyword>
<evidence type="ECO:0000313" key="4">
    <source>
        <dbReference type="Proteomes" id="UP001589646"/>
    </source>
</evidence>
<name>A0ABV5Q4E3_9ACTN</name>
<dbReference type="Pfam" id="PF13529">
    <property type="entry name" value="Peptidase_C39_2"/>
    <property type="match status" value="1"/>
</dbReference>
<comment type="caution">
    <text evidence="3">The sequence shown here is derived from an EMBL/GenBank/DDBJ whole genome shotgun (WGS) entry which is preliminary data.</text>
</comment>
<dbReference type="Proteomes" id="UP001589646">
    <property type="component" value="Unassembled WGS sequence"/>
</dbReference>
<dbReference type="InterPro" id="IPR038765">
    <property type="entry name" value="Papain-like_cys_pep_sf"/>
</dbReference>
<feature type="signal peptide" evidence="1">
    <location>
        <begin position="1"/>
        <end position="28"/>
    </location>
</feature>
<evidence type="ECO:0000313" key="3">
    <source>
        <dbReference type="EMBL" id="MFB9530365.1"/>
    </source>
</evidence>